<accession>A0AAP0S158</accession>
<reference evidence="2 3" key="1">
    <citation type="journal article" date="2024" name="Plant J.">
        <title>Genome sequences and population genomics reveal climatic adaptation and genomic divergence between two closely related sweetgum species.</title>
        <authorList>
            <person name="Xu W.Q."/>
            <person name="Ren C.Q."/>
            <person name="Zhang X.Y."/>
            <person name="Comes H.P."/>
            <person name="Liu X.H."/>
            <person name="Li Y.G."/>
            <person name="Kettle C.J."/>
            <person name="Jalonen R."/>
            <person name="Gaisberger H."/>
            <person name="Ma Y.Z."/>
            <person name="Qiu Y.X."/>
        </authorList>
    </citation>
    <scope>NUCLEOTIDE SEQUENCE [LARGE SCALE GENOMIC DNA]</scope>
    <source>
        <strain evidence="2">Hangzhou</strain>
    </source>
</reference>
<sequence length="111" mass="11367">MPSGFGGLGFDGMVGTEDTIGEGSVPPGEGKSGAMSGDISIRGEDRGGFERSAGEAEMVVVVVEVSKFSGEDKDGKGEEAMKATIMSATRNQKEAIFNDGEIISTASLESV</sequence>
<dbReference type="EMBL" id="JBBPBK010000003">
    <property type="protein sequence ID" value="KAK9289188.1"/>
    <property type="molecule type" value="Genomic_DNA"/>
</dbReference>
<keyword evidence="3" id="KW-1185">Reference proteome</keyword>
<feature type="compositionally biased region" description="Gly residues" evidence="1">
    <location>
        <begin position="1"/>
        <end position="12"/>
    </location>
</feature>
<organism evidence="2 3">
    <name type="scientific">Liquidambar formosana</name>
    <name type="common">Formosan gum</name>
    <dbReference type="NCBI Taxonomy" id="63359"/>
    <lineage>
        <taxon>Eukaryota</taxon>
        <taxon>Viridiplantae</taxon>
        <taxon>Streptophyta</taxon>
        <taxon>Embryophyta</taxon>
        <taxon>Tracheophyta</taxon>
        <taxon>Spermatophyta</taxon>
        <taxon>Magnoliopsida</taxon>
        <taxon>eudicotyledons</taxon>
        <taxon>Gunneridae</taxon>
        <taxon>Pentapetalae</taxon>
        <taxon>Saxifragales</taxon>
        <taxon>Altingiaceae</taxon>
        <taxon>Liquidambar</taxon>
    </lineage>
</organism>
<dbReference type="AlphaFoldDB" id="A0AAP0S158"/>
<gene>
    <name evidence="2" type="ORF">L1049_017662</name>
</gene>
<evidence type="ECO:0000313" key="3">
    <source>
        <dbReference type="Proteomes" id="UP001415857"/>
    </source>
</evidence>
<comment type="caution">
    <text evidence="2">The sequence shown here is derived from an EMBL/GenBank/DDBJ whole genome shotgun (WGS) entry which is preliminary data.</text>
</comment>
<dbReference type="Proteomes" id="UP001415857">
    <property type="component" value="Unassembled WGS sequence"/>
</dbReference>
<evidence type="ECO:0000256" key="1">
    <source>
        <dbReference type="SAM" id="MobiDB-lite"/>
    </source>
</evidence>
<feature type="region of interest" description="Disordered" evidence="1">
    <location>
        <begin position="1"/>
        <end position="50"/>
    </location>
</feature>
<feature type="compositionally biased region" description="Basic and acidic residues" evidence="1">
    <location>
        <begin position="41"/>
        <end position="50"/>
    </location>
</feature>
<evidence type="ECO:0000313" key="2">
    <source>
        <dbReference type="EMBL" id="KAK9289188.1"/>
    </source>
</evidence>
<name>A0AAP0S158_LIQFO</name>
<protein>
    <submittedName>
        <fullName evidence="2">Uncharacterized protein</fullName>
    </submittedName>
</protein>
<proteinExistence type="predicted"/>